<evidence type="ECO:0000313" key="5">
    <source>
        <dbReference type="Proteomes" id="UP000228859"/>
    </source>
</evidence>
<accession>A0A2D3WFJ9</accession>
<feature type="signal peptide" evidence="2">
    <location>
        <begin position="1"/>
        <end position="17"/>
    </location>
</feature>
<dbReference type="AlphaFoldDB" id="A0A2D3WFJ9"/>
<organism evidence="4 5">
    <name type="scientific">Sulfuricurvum kujiense</name>
    <dbReference type="NCBI Taxonomy" id="148813"/>
    <lineage>
        <taxon>Bacteria</taxon>
        <taxon>Pseudomonadati</taxon>
        <taxon>Campylobacterota</taxon>
        <taxon>Epsilonproteobacteria</taxon>
        <taxon>Campylobacterales</taxon>
        <taxon>Sulfurimonadaceae</taxon>
        <taxon>Sulfuricurvum</taxon>
    </lineage>
</organism>
<comment type="caution">
    <text evidence="4">The sequence shown here is derived from an EMBL/GenBank/DDBJ whole genome shotgun (WGS) entry which is preliminary data.</text>
</comment>
<dbReference type="RefSeq" id="WP_303662815.1">
    <property type="nucleotide sequence ID" value="NZ_DLUI01000033.1"/>
</dbReference>
<feature type="chain" id="PRO_5013642574" evidence="2">
    <location>
        <begin position="18"/>
        <end position="130"/>
    </location>
</feature>
<keyword evidence="1 2" id="KW-0732">Signal</keyword>
<dbReference type="PANTHER" id="PTHR15337:SF11">
    <property type="entry name" value="THIOREDOXIN DOMAIN-CONTAINING PROTEIN"/>
    <property type="match status" value="1"/>
</dbReference>
<dbReference type="PANTHER" id="PTHR15337">
    <property type="entry name" value="ANTERIOR GRADIENT PROTEIN-RELATED"/>
    <property type="match status" value="1"/>
</dbReference>
<sequence>MKKILLTLLLISSSLFAELDWAPSYEFGLAQAKKEHKIVMLMFSKKTCKMCNVMKKSVYENDDVAEYVKNFFVPVEIDIEVYPDKYGYQVFGTPTYYFLDSNGKQIGRMMVGGATAEGFLQKLKEAKQGK</sequence>
<dbReference type="Gene3D" id="3.40.30.10">
    <property type="entry name" value="Glutaredoxin"/>
    <property type="match status" value="1"/>
</dbReference>
<evidence type="ECO:0000259" key="3">
    <source>
        <dbReference type="Pfam" id="PF13098"/>
    </source>
</evidence>
<proteinExistence type="predicted"/>
<evidence type="ECO:0000256" key="2">
    <source>
        <dbReference type="SAM" id="SignalP"/>
    </source>
</evidence>
<dbReference type="Proteomes" id="UP000228859">
    <property type="component" value="Unassembled WGS sequence"/>
</dbReference>
<gene>
    <name evidence="4" type="ORF">CFH83_01990</name>
</gene>
<dbReference type="SUPFAM" id="SSF52833">
    <property type="entry name" value="Thioredoxin-like"/>
    <property type="match status" value="1"/>
</dbReference>
<name>A0A2D3WFJ9_9BACT</name>
<dbReference type="InterPro" id="IPR051099">
    <property type="entry name" value="AGR/TXD"/>
</dbReference>
<evidence type="ECO:0000256" key="1">
    <source>
        <dbReference type="ARBA" id="ARBA00022729"/>
    </source>
</evidence>
<feature type="domain" description="Thioredoxin-like fold" evidence="3">
    <location>
        <begin position="32"/>
        <end position="123"/>
    </location>
</feature>
<evidence type="ECO:0000313" key="4">
    <source>
        <dbReference type="EMBL" id="DAB39188.1"/>
    </source>
</evidence>
<dbReference type="InterPro" id="IPR012336">
    <property type="entry name" value="Thioredoxin-like_fold"/>
</dbReference>
<dbReference type="EMBL" id="DLUI01000033">
    <property type="protein sequence ID" value="DAB39188.1"/>
    <property type="molecule type" value="Genomic_DNA"/>
</dbReference>
<reference evidence="4 5" key="1">
    <citation type="journal article" date="2017" name="Front. Microbiol.">
        <title>Comparative Genomic Analysis of the Class Epsilonproteobacteria and Proposed Reclassification to Epsilonbacteraeota (phyl. nov.).</title>
        <authorList>
            <person name="Waite D.W."/>
            <person name="Vanwonterghem I."/>
            <person name="Rinke C."/>
            <person name="Parks D.H."/>
            <person name="Zhang Y."/>
            <person name="Takai K."/>
            <person name="Sievert S.M."/>
            <person name="Simon J."/>
            <person name="Campbell B.J."/>
            <person name="Hanson T.E."/>
            <person name="Woyke T."/>
            <person name="Klotz M.G."/>
            <person name="Hugenholtz P."/>
        </authorList>
    </citation>
    <scope>NUCLEOTIDE SEQUENCE [LARGE SCALE GENOMIC DNA]</scope>
    <source>
        <strain evidence="4">UBA12443</strain>
    </source>
</reference>
<dbReference type="InterPro" id="IPR036249">
    <property type="entry name" value="Thioredoxin-like_sf"/>
</dbReference>
<dbReference type="Pfam" id="PF13098">
    <property type="entry name" value="Thioredoxin_2"/>
    <property type="match status" value="1"/>
</dbReference>
<protein>
    <submittedName>
        <fullName evidence="4">Thioredoxin family protein</fullName>
    </submittedName>
</protein>